<dbReference type="InterPro" id="IPR027417">
    <property type="entry name" value="P-loop_NTPase"/>
</dbReference>
<dbReference type="GO" id="GO:0005524">
    <property type="term" value="F:ATP binding"/>
    <property type="evidence" value="ECO:0007669"/>
    <property type="project" value="UniProtKB-KW"/>
</dbReference>
<evidence type="ECO:0000259" key="4">
    <source>
        <dbReference type="PROSITE" id="PS00662"/>
    </source>
</evidence>
<evidence type="ECO:0000256" key="1">
    <source>
        <dbReference type="ARBA" id="ARBA00006611"/>
    </source>
</evidence>
<dbReference type="Pfam" id="PF00437">
    <property type="entry name" value="T2SSE"/>
    <property type="match status" value="1"/>
</dbReference>
<protein>
    <recommendedName>
        <fullName evidence="4">Bacterial type II secretion system protein E domain-containing protein</fullName>
    </recommendedName>
</protein>
<dbReference type="Gene3D" id="3.30.450.90">
    <property type="match status" value="1"/>
</dbReference>
<dbReference type="Proteomes" id="UP000176322">
    <property type="component" value="Unassembled WGS sequence"/>
</dbReference>
<gene>
    <name evidence="5" type="ORF">A2837_03100</name>
</gene>
<organism evidence="5 6">
    <name type="scientific">Candidatus Kaiserbacteria bacterium RIFCSPHIGHO2_01_FULL_46_22</name>
    <dbReference type="NCBI Taxonomy" id="1798475"/>
    <lineage>
        <taxon>Bacteria</taxon>
        <taxon>Candidatus Kaiseribacteriota</taxon>
    </lineage>
</organism>
<dbReference type="GO" id="GO:0016887">
    <property type="term" value="F:ATP hydrolysis activity"/>
    <property type="evidence" value="ECO:0007669"/>
    <property type="project" value="TreeGrafter"/>
</dbReference>
<name>A0A1F6BXL2_9BACT</name>
<sequence length="422" mass="46037">MKNLATMEAVSKHVDEIRTLNPARRVSATLETLFAGALGLGASDIHIEPSPVKVRVRFRLDGVLHDVVDLERAVYDRLIARIKLLAGLILNVKNEAQDGRFTFDSSQKVIEVRTSVIPGSSGESAVMRLLDPSVASFNMDQLGLNPIMYGVMTEELKRPNGMIITTGPTGSGKTTALYAFLRQAHTPEVKVITIEDPVEYKVEGIVQTQVEEDYSFASGLRSILRQDPDIIMVGEIRDNEVAETAVHAAQTGHLVFTTLHTNNAAGAFPRLIDLGVDSRMIGSAANIILAQRLVRRLCEKCKKSRAATAEESVLMKRVLSGHPKPPANLDNFTVFEAVGCEICGGTGYKGRQGIFEAIKVDTAVEEAVIRDPREHIIVEAARSQGIPLMSEDGMEKVLSGITSLDELERVVDLTKVRSDTRG</sequence>
<evidence type="ECO:0000313" key="6">
    <source>
        <dbReference type="Proteomes" id="UP000176322"/>
    </source>
</evidence>
<dbReference type="PROSITE" id="PS00662">
    <property type="entry name" value="T2SP_E"/>
    <property type="match status" value="1"/>
</dbReference>
<evidence type="ECO:0000313" key="5">
    <source>
        <dbReference type="EMBL" id="OGG41558.1"/>
    </source>
</evidence>
<comment type="caution">
    <text evidence="5">The sequence shown here is derived from an EMBL/GenBank/DDBJ whole genome shotgun (WGS) entry which is preliminary data.</text>
</comment>
<dbReference type="PANTHER" id="PTHR30258:SF2">
    <property type="entry name" value="COMG OPERON PROTEIN 1"/>
    <property type="match status" value="1"/>
</dbReference>
<keyword evidence="3" id="KW-0067">ATP-binding</keyword>
<dbReference type="SUPFAM" id="SSF52540">
    <property type="entry name" value="P-loop containing nucleoside triphosphate hydrolases"/>
    <property type="match status" value="1"/>
</dbReference>
<dbReference type="AlphaFoldDB" id="A0A1F6BXL2"/>
<evidence type="ECO:0000256" key="3">
    <source>
        <dbReference type="ARBA" id="ARBA00022840"/>
    </source>
</evidence>
<comment type="similarity">
    <text evidence="1">Belongs to the GSP E family.</text>
</comment>
<accession>A0A1F6BXL2</accession>
<feature type="domain" description="Bacterial type II secretion system protein E" evidence="4">
    <location>
        <begin position="224"/>
        <end position="238"/>
    </location>
</feature>
<dbReference type="Gene3D" id="3.40.50.300">
    <property type="entry name" value="P-loop containing nucleotide triphosphate hydrolases"/>
    <property type="match status" value="1"/>
</dbReference>
<dbReference type="PANTHER" id="PTHR30258">
    <property type="entry name" value="TYPE II SECRETION SYSTEM PROTEIN GSPE-RELATED"/>
    <property type="match status" value="1"/>
</dbReference>
<proteinExistence type="inferred from homology"/>
<dbReference type="CDD" id="cd01129">
    <property type="entry name" value="PulE-GspE-like"/>
    <property type="match status" value="1"/>
</dbReference>
<evidence type="ECO:0000256" key="2">
    <source>
        <dbReference type="ARBA" id="ARBA00022741"/>
    </source>
</evidence>
<dbReference type="STRING" id="1798475.A2837_03100"/>
<reference evidence="5 6" key="1">
    <citation type="journal article" date="2016" name="Nat. Commun.">
        <title>Thousands of microbial genomes shed light on interconnected biogeochemical processes in an aquifer system.</title>
        <authorList>
            <person name="Anantharaman K."/>
            <person name="Brown C.T."/>
            <person name="Hug L.A."/>
            <person name="Sharon I."/>
            <person name="Castelle C.J."/>
            <person name="Probst A.J."/>
            <person name="Thomas B.C."/>
            <person name="Singh A."/>
            <person name="Wilkins M.J."/>
            <person name="Karaoz U."/>
            <person name="Brodie E.L."/>
            <person name="Williams K.H."/>
            <person name="Hubbard S.S."/>
            <person name="Banfield J.F."/>
        </authorList>
    </citation>
    <scope>NUCLEOTIDE SEQUENCE [LARGE SCALE GENOMIC DNA]</scope>
</reference>
<keyword evidence="2" id="KW-0547">Nucleotide-binding</keyword>
<dbReference type="InterPro" id="IPR001482">
    <property type="entry name" value="T2SS/T4SS_dom"/>
</dbReference>
<dbReference type="EMBL" id="MFKO01000008">
    <property type="protein sequence ID" value="OGG41558.1"/>
    <property type="molecule type" value="Genomic_DNA"/>
</dbReference>
<dbReference type="GO" id="GO:0005886">
    <property type="term" value="C:plasma membrane"/>
    <property type="evidence" value="ECO:0007669"/>
    <property type="project" value="TreeGrafter"/>
</dbReference>